<dbReference type="GeneID" id="67179425"/>
<dbReference type="AlphaFoldDB" id="A0A8T8WCM8"/>
<gene>
    <name evidence="3" type="ORF">K6T50_14745</name>
</gene>
<evidence type="ECO:0000313" key="4">
    <source>
        <dbReference type="Proteomes" id="UP000826254"/>
    </source>
</evidence>
<proteinExistence type="inferred from homology"/>
<name>A0A8T8WCM8_9EURY</name>
<evidence type="ECO:0000259" key="2">
    <source>
        <dbReference type="Pfam" id="PF00884"/>
    </source>
</evidence>
<feature type="domain" description="Sulfatase N-terminal" evidence="2">
    <location>
        <begin position="11"/>
        <end position="343"/>
    </location>
</feature>
<dbReference type="SUPFAM" id="SSF53649">
    <property type="entry name" value="Alkaline phosphatase-like"/>
    <property type="match status" value="1"/>
</dbReference>
<dbReference type="InterPro" id="IPR017850">
    <property type="entry name" value="Alkaline_phosphatase_core_sf"/>
</dbReference>
<dbReference type="EMBL" id="CP081958">
    <property type="protein sequence ID" value="QZP37513.1"/>
    <property type="molecule type" value="Genomic_DNA"/>
</dbReference>
<dbReference type="RefSeq" id="WP_222607322.1">
    <property type="nucleotide sequence ID" value="NZ_CP081958.1"/>
</dbReference>
<comment type="similarity">
    <text evidence="1">Belongs to the sulfatase family.</text>
</comment>
<sequence length="456" mass="51199">MSDPGAGTTDRNVIIISGDSLRYDRATDPEVMPYLTRRAEEGLHFTNAVSNAGFTPGSFPSMMASRYPSSIDGIGIPEEDGVTTLAEELSRAGYECGVWSDNKFVGPDYNYDRGYATGSGYETSVRDKVREYVDESSHLFKLLEFSYMQVWQRVKNALTESHYYSTAAELNGRARSWLDDRDPDSGPVHLWLHYMDSHHPYEPPADWMPDDLETVSNRSEANNLTRRVCKRDGEGCTDAEIRDAVRLYDAECAYLDEQIESFVEEYLVPEGWLTEDDVLVITSDHGEIIEAYETWGEFGHGNFFCEECTRVPLVFDGPVEPDERDEQVSLVDLVPTLLDLCGVDSPVEDLLMGRSLLGGPEDTDPVFYDGTLDFHGARGADAKRFNTEAVGDDTYLNTEYGGGDERIVDGDERHDHLDLFVQERLATCAELAEDTKAIDPDSLQVEQHMKDLGYLE</sequence>
<dbReference type="InterPro" id="IPR000917">
    <property type="entry name" value="Sulfatase_N"/>
</dbReference>
<keyword evidence="4" id="KW-1185">Reference proteome</keyword>
<protein>
    <submittedName>
        <fullName evidence="3">Sulfatase</fullName>
    </submittedName>
</protein>
<dbReference type="KEGG" id="hmp:K6T50_14745"/>
<organism evidence="3 4">
    <name type="scientific">Halobaculum magnesiiphilum</name>
    <dbReference type="NCBI Taxonomy" id="1017351"/>
    <lineage>
        <taxon>Archaea</taxon>
        <taxon>Methanobacteriati</taxon>
        <taxon>Methanobacteriota</taxon>
        <taxon>Stenosarchaea group</taxon>
        <taxon>Halobacteria</taxon>
        <taxon>Halobacteriales</taxon>
        <taxon>Haloferacaceae</taxon>
        <taxon>Halobaculum</taxon>
    </lineage>
</organism>
<dbReference type="Gene3D" id="3.40.720.10">
    <property type="entry name" value="Alkaline Phosphatase, subunit A"/>
    <property type="match status" value="1"/>
</dbReference>
<evidence type="ECO:0000256" key="1">
    <source>
        <dbReference type="ARBA" id="ARBA00008779"/>
    </source>
</evidence>
<dbReference type="Pfam" id="PF00884">
    <property type="entry name" value="Sulfatase"/>
    <property type="match status" value="1"/>
</dbReference>
<reference evidence="3 4" key="1">
    <citation type="journal article" date="2021" name="Int. J. Syst. Evol. Microbiol.">
        <title>Halobaculum halophilum sp. nov. and Halobaculum salinum sp. nov., isolated from salt lake and saline soil.</title>
        <authorList>
            <person name="Cui H.L."/>
            <person name="Shi X.W."/>
            <person name="Yin X.M."/>
            <person name="Yang X.Y."/>
            <person name="Hou J."/>
            <person name="Zhu L."/>
        </authorList>
    </citation>
    <scope>NUCLEOTIDE SEQUENCE [LARGE SCALE GENOMIC DNA]</scope>
    <source>
        <strain evidence="3 4">NBRC 109044</strain>
    </source>
</reference>
<dbReference type="InterPro" id="IPR050738">
    <property type="entry name" value="Sulfatase"/>
</dbReference>
<accession>A0A8T8WCM8</accession>
<evidence type="ECO:0000313" key="3">
    <source>
        <dbReference type="EMBL" id="QZP37513.1"/>
    </source>
</evidence>
<dbReference type="GO" id="GO:0004065">
    <property type="term" value="F:arylsulfatase activity"/>
    <property type="evidence" value="ECO:0007669"/>
    <property type="project" value="TreeGrafter"/>
</dbReference>
<dbReference type="PANTHER" id="PTHR42693">
    <property type="entry name" value="ARYLSULFATASE FAMILY MEMBER"/>
    <property type="match status" value="1"/>
</dbReference>
<dbReference type="Proteomes" id="UP000826254">
    <property type="component" value="Chromosome"/>
</dbReference>
<dbReference type="PANTHER" id="PTHR42693:SF33">
    <property type="entry name" value="ARYLSULFATASE"/>
    <property type="match status" value="1"/>
</dbReference>
<dbReference type="CDD" id="cd16148">
    <property type="entry name" value="sulfatase_like"/>
    <property type="match status" value="1"/>
</dbReference>